<dbReference type="PANTHER" id="PTHR34182:SF1">
    <property type="entry name" value="PROTEIN-EXPORT MEMBRANE PROTEIN SECG"/>
    <property type="match status" value="1"/>
</dbReference>
<evidence type="ECO:0000256" key="6">
    <source>
        <dbReference type="ARBA" id="ARBA00022927"/>
    </source>
</evidence>
<evidence type="ECO:0000256" key="8">
    <source>
        <dbReference type="ARBA" id="ARBA00023010"/>
    </source>
</evidence>
<protein>
    <recommendedName>
        <fullName evidence="10">Protein-export membrane protein SecG</fullName>
    </recommendedName>
</protein>
<sequence length="117" mass="12735">METFLIVAQIILAIFIILIVLINVTKGSEYGAVFRGAEAIFGGAGPTNFLNKVTMILVLLFFLNSILLTKVFTEKHKPLMLKTGIPQSPVSNGTFPPTPPSLPIPPKEPLKFPESTK</sequence>
<dbReference type="GO" id="GO:0005886">
    <property type="term" value="C:plasma membrane"/>
    <property type="evidence" value="ECO:0007669"/>
    <property type="project" value="UniProtKB-SubCell"/>
</dbReference>
<name>A0A7C4JTF0_9BACT</name>
<evidence type="ECO:0000256" key="7">
    <source>
        <dbReference type="ARBA" id="ARBA00022989"/>
    </source>
</evidence>
<keyword evidence="3 10" id="KW-0813">Transport</keyword>
<evidence type="ECO:0000256" key="1">
    <source>
        <dbReference type="ARBA" id="ARBA00004651"/>
    </source>
</evidence>
<dbReference type="AlphaFoldDB" id="A0A7C4JTF0"/>
<evidence type="ECO:0000256" key="9">
    <source>
        <dbReference type="ARBA" id="ARBA00023136"/>
    </source>
</evidence>
<dbReference type="GO" id="GO:0015450">
    <property type="term" value="F:protein-transporting ATPase activity"/>
    <property type="evidence" value="ECO:0007669"/>
    <property type="project" value="UniProtKB-UniRule"/>
</dbReference>
<evidence type="ECO:0000256" key="3">
    <source>
        <dbReference type="ARBA" id="ARBA00022448"/>
    </source>
</evidence>
<organism evidence="12">
    <name type="scientific">Thermodesulfobacterium geofontis</name>
    <dbReference type="NCBI Taxonomy" id="1295609"/>
    <lineage>
        <taxon>Bacteria</taxon>
        <taxon>Pseudomonadati</taxon>
        <taxon>Thermodesulfobacteriota</taxon>
        <taxon>Thermodesulfobacteria</taxon>
        <taxon>Thermodesulfobacteriales</taxon>
        <taxon>Thermodesulfobacteriaceae</taxon>
        <taxon>Thermodesulfobacterium</taxon>
    </lineage>
</organism>
<feature type="transmembrane region" description="Helical" evidence="10">
    <location>
        <begin position="53"/>
        <end position="72"/>
    </location>
</feature>
<dbReference type="NCBIfam" id="TIGR00810">
    <property type="entry name" value="secG"/>
    <property type="match status" value="1"/>
</dbReference>
<dbReference type="GO" id="GO:0065002">
    <property type="term" value="P:intracellular protein transmembrane transport"/>
    <property type="evidence" value="ECO:0007669"/>
    <property type="project" value="TreeGrafter"/>
</dbReference>
<evidence type="ECO:0000256" key="11">
    <source>
        <dbReference type="SAM" id="MobiDB-lite"/>
    </source>
</evidence>
<comment type="caution">
    <text evidence="12">The sequence shown here is derived from an EMBL/GenBank/DDBJ whole genome shotgun (WGS) entry which is preliminary data.</text>
</comment>
<keyword evidence="8 10" id="KW-0811">Translocation</keyword>
<feature type="region of interest" description="Disordered" evidence="11">
    <location>
        <begin position="85"/>
        <end position="117"/>
    </location>
</feature>
<evidence type="ECO:0000256" key="5">
    <source>
        <dbReference type="ARBA" id="ARBA00022692"/>
    </source>
</evidence>
<proteinExistence type="inferred from homology"/>
<accession>A0A7C4JTF0</accession>
<dbReference type="InterPro" id="IPR004692">
    <property type="entry name" value="SecG"/>
</dbReference>
<feature type="transmembrane region" description="Helical" evidence="10">
    <location>
        <begin position="5"/>
        <end position="24"/>
    </location>
</feature>
<evidence type="ECO:0000256" key="2">
    <source>
        <dbReference type="ARBA" id="ARBA00008445"/>
    </source>
</evidence>
<evidence type="ECO:0000313" key="12">
    <source>
        <dbReference type="EMBL" id="HGQ85988.1"/>
    </source>
</evidence>
<comment type="function">
    <text evidence="10">Involved in protein export. Participates in an early event of protein translocation.</text>
</comment>
<dbReference type="PRINTS" id="PR01651">
    <property type="entry name" value="SECGEXPORT"/>
</dbReference>
<dbReference type="GO" id="GO:0009306">
    <property type="term" value="P:protein secretion"/>
    <property type="evidence" value="ECO:0007669"/>
    <property type="project" value="UniProtKB-UniRule"/>
</dbReference>
<dbReference type="Pfam" id="PF03840">
    <property type="entry name" value="SecG"/>
    <property type="match status" value="1"/>
</dbReference>
<feature type="compositionally biased region" description="Pro residues" evidence="11">
    <location>
        <begin position="96"/>
        <end position="107"/>
    </location>
</feature>
<evidence type="ECO:0000256" key="10">
    <source>
        <dbReference type="RuleBase" id="RU365087"/>
    </source>
</evidence>
<dbReference type="PANTHER" id="PTHR34182">
    <property type="entry name" value="PROTEIN-EXPORT MEMBRANE PROTEIN SECG"/>
    <property type="match status" value="1"/>
</dbReference>
<feature type="compositionally biased region" description="Polar residues" evidence="11">
    <location>
        <begin position="85"/>
        <end position="95"/>
    </location>
</feature>
<keyword evidence="7 10" id="KW-1133">Transmembrane helix</keyword>
<keyword evidence="5 10" id="KW-0812">Transmembrane</keyword>
<keyword evidence="9 10" id="KW-0472">Membrane</keyword>
<comment type="similarity">
    <text evidence="2 10">Belongs to the SecG family.</text>
</comment>
<reference evidence="12" key="1">
    <citation type="journal article" date="2020" name="mSystems">
        <title>Genome- and Community-Level Interaction Insights into Carbon Utilization and Element Cycling Functions of Hydrothermarchaeota in Hydrothermal Sediment.</title>
        <authorList>
            <person name="Zhou Z."/>
            <person name="Liu Y."/>
            <person name="Xu W."/>
            <person name="Pan J."/>
            <person name="Luo Z.H."/>
            <person name="Li M."/>
        </authorList>
    </citation>
    <scope>NUCLEOTIDE SEQUENCE [LARGE SCALE GENOMIC DNA]</scope>
    <source>
        <strain evidence="12">SpSt-6</strain>
    </source>
</reference>
<dbReference type="GO" id="GO:0043952">
    <property type="term" value="P:protein transport by the Sec complex"/>
    <property type="evidence" value="ECO:0007669"/>
    <property type="project" value="TreeGrafter"/>
</dbReference>
<keyword evidence="4 10" id="KW-1003">Cell membrane</keyword>
<gene>
    <name evidence="12" type="primary">secG</name>
    <name evidence="12" type="ORF">ENT66_06695</name>
</gene>
<feature type="compositionally biased region" description="Basic and acidic residues" evidence="11">
    <location>
        <begin position="108"/>
        <end position="117"/>
    </location>
</feature>
<comment type="subcellular location">
    <subcellularLocation>
        <location evidence="1 10">Cell membrane</location>
        <topology evidence="1 10">Multi-pass membrane protein</topology>
    </subcellularLocation>
</comment>
<keyword evidence="6 10" id="KW-0653">Protein transport</keyword>
<dbReference type="EMBL" id="DSZN01000105">
    <property type="protein sequence ID" value="HGQ85988.1"/>
    <property type="molecule type" value="Genomic_DNA"/>
</dbReference>
<evidence type="ECO:0000256" key="4">
    <source>
        <dbReference type="ARBA" id="ARBA00022475"/>
    </source>
</evidence>